<dbReference type="Proteomes" id="UP001597419">
    <property type="component" value="Unassembled WGS sequence"/>
</dbReference>
<proteinExistence type="predicted"/>
<evidence type="ECO:0000256" key="2">
    <source>
        <dbReference type="SAM" id="SignalP"/>
    </source>
</evidence>
<accession>A0ABW5GRP1</accession>
<feature type="chain" id="PRO_5045340207" description="Secreted protein" evidence="2">
    <location>
        <begin position="25"/>
        <end position="175"/>
    </location>
</feature>
<feature type="region of interest" description="Disordered" evidence="1">
    <location>
        <begin position="29"/>
        <end position="86"/>
    </location>
</feature>
<feature type="compositionally biased region" description="Low complexity" evidence="1">
    <location>
        <begin position="74"/>
        <end position="86"/>
    </location>
</feature>
<evidence type="ECO:0008006" key="5">
    <source>
        <dbReference type="Google" id="ProtNLM"/>
    </source>
</evidence>
<feature type="signal peptide" evidence="2">
    <location>
        <begin position="1"/>
        <end position="24"/>
    </location>
</feature>
<evidence type="ECO:0000313" key="4">
    <source>
        <dbReference type="Proteomes" id="UP001597419"/>
    </source>
</evidence>
<evidence type="ECO:0000313" key="3">
    <source>
        <dbReference type="EMBL" id="MFD2463217.1"/>
    </source>
</evidence>
<sequence>MPHPTLPRAWRALLTACLAVPALAACGGDPAAPPAPSPPSAVPGAPSSAATHAPPPLPDTGTTTPPSPSPSASPPGTTAPAAAPAAGSCGAVTAASGLTLNVLDGAATGVACAEATKLVTEFHRKIAGRQGSGSNDAVNDTVDGWLCVSGAPAAQGGTTCSKGERTVFASVVPSE</sequence>
<feature type="compositionally biased region" description="Low complexity" evidence="1">
    <location>
        <begin position="42"/>
        <end position="52"/>
    </location>
</feature>
<keyword evidence="4" id="KW-1185">Reference proteome</keyword>
<reference evidence="4" key="1">
    <citation type="journal article" date="2019" name="Int. J. Syst. Evol. Microbiol.">
        <title>The Global Catalogue of Microorganisms (GCM) 10K type strain sequencing project: providing services to taxonomists for standard genome sequencing and annotation.</title>
        <authorList>
            <consortium name="The Broad Institute Genomics Platform"/>
            <consortium name="The Broad Institute Genome Sequencing Center for Infectious Disease"/>
            <person name="Wu L."/>
            <person name="Ma J."/>
        </authorList>
    </citation>
    <scope>NUCLEOTIDE SEQUENCE [LARGE SCALE GENOMIC DNA]</scope>
    <source>
        <strain evidence="4">CGMCC 4.7643</strain>
    </source>
</reference>
<comment type="caution">
    <text evidence="3">The sequence shown here is derived from an EMBL/GenBank/DDBJ whole genome shotgun (WGS) entry which is preliminary data.</text>
</comment>
<organism evidence="3 4">
    <name type="scientific">Amycolatopsis samaneae</name>
    <dbReference type="NCBI Taxonomy" id="664691"/>
    <lineage>
        <taxon>Bacteria</taxon>
        <taxon>Bacillati</taxon>
        <taxon>Actinomycetota</taxon>
        <taxon>Actinomycetes</taxon>
        <taxon>Pseudonocardiales</taxon>
        <taxon>Pseudonocardiaceae</taxon>
        <taxon>Amycolatopsis</taxon>
    </lineage>
</organism>
<dbReference type="RefSeq" id="WP_345392092.1">
    <property type="nucleotide sequence ID" value="NZ_BAABHG010000005.1"/>
</dbReference>
<evidence type="ECO:0000256" key="1">
    <source>
        <dbReference type="SAM" id="MobiDB-lite"/>
    </source>
</evidence>
<name>A0ABW5GRP1_9PSEU</name>
<gene>
    <name evidence="3" type="ORF">ACFSYJ_31715</name>
</gene>
<protein>
    <recommendedName>
        <fullName evidence="5">Secreted protein</fullName>
    </recommendedName>
</protein>
<feature type="compositionally biased region" description="Pro residues" evidence="1">
    <location>
        <begin position="31"/>
        <end position="41"/>
    </location>
</feature>
<keyword evidence="2" id="KW-0732">Signal</keyword>
<dbReference type="EMBL" id="JBHUKU010000020">
    <property type="protein sequence ID" value="MFD2463217.1"/>
    <property type="molecule type" value="Genomic_DNA"/>
</dbReference>